<proteinExistence type="inferred from homology"/>
<evidence type="ECO:0000256" key="5">
    <source>
        <dbReference type="ARBA" id="ARBA00023002"/>
    </source>
</evidence>
<protein>
    <recommendedName>
        <fullName evidence="12">Cytochrome P450</fullName>
    </recommendedName>
</protein>
<evidence type="ECO:0000256" key="2">
    <source>
        <dbReference type="ARBA" id="ARBA00010617"/>
    </source>
</evidence>
<keyword evidence="9" id="KW-0472">Membrane</keyword>
<dbReference type="EMBL" id="CM026425">
    <property type="protein sequence ID" value="KAG0576240.1"/>
    <property type="molecule type" value="Genomic_DNA"/>
</dbReference>
<evidence type="ECO:0008006" key="12">
    <source>
        <dbReference type="Google" id="ProtNLM"/>
    </source>
</evidence>
<dbReference type="GO" id="GO:0016705">
    <property type="term" value="F:oxidoreductase activity, acting on paired donors, with incorporation or reduction of molecular oxygen"/>
    <property type="evidence" value="ECO:0007669"/>
    <property type="project" value="InterPro"/>
</dbReference>
<dbReference type="PANTHER" id="PTHR47944">
    <property type="entry name" value="CYTOCHROME P450 98A9"/>
    <property type="match status" value="1"/>
</dbReference>
<accession>A0A8T0HYJ7</accession>
<dbReference type="InterPro" id="IPR036396">
    <property type="entry name" value="Cyt_P450_sf"/>
</dbReference>
<dbReference type="GO" id="GO:0020037">
    <property type="term" value="F:heme binding"/>
    <property type="evidence" value="ECO:0007669"/>
    <property type="project" value="InterPro"/>
</dbReference>
<keyword evidence="4 8" id="KW-0479">Metal-binding</keyword>
<keyword evidence="3 8" id="KW-0349">Heme</keyword>
<evidence type="ECO:0000313" key="11">
    <source>
        <dbReference type="Proteomes" id="UP000822688"/>
    </source>
</evidence>
<keyword evidence="5" id="KW-0560">Oxidoreductase</keyword>
<reference evidence="10" key="1">
    <citation type="submission" date="2020-06" db="EMBL/GenBank/DDBJ databases">
        <title>WGS assembly of Ceratodon purpureus strain R40.</title>
        <authorList>
            <person name="Carey S.B."/>
            <person name="Jenkins J."/>
            <person name="Shu S."/>
            <person name="Lovell J.T."/>
            <person name="Sreedasyam A."/>
            <person name="Maumus F."/>
            <person name="Tiley G.P."/>
            <person name="Fernandez-Pozo N."/>
            <person name="Barry K."/>
            <person name="Chen C."/>
            <person name="Wang M."/>
            <person name="Lipzen A."/>
            <person name="Daum C."/>
            <person name="Saski C.A."/>
            <person name="Payton A.C."/>
            <person name="Mcbreen J.C."/>
            <person name="Conrad R.E."/>
            <person name="Kollar L.M."/>
            <person name="Olsson S."/>
            <person name="Huttunen S."/>
            <person name="Landis J.B."/>
            <person name="Wickett N.J."/>
            <person name="Johnson M.G."/>
            <person name="Rensing S.A."/>
            <person name="Grimwood J."/>
            <person name="Schmutz J."/>
            <person name="Mcdaniel S.F."/>
        </authorList>
    </citation>
    <scope>NUCLEOTIDE SEQUENCE</scope>
    <source>
        <strain evidence="10">R40</strain>
    </source>
</reference>
<dbReference type="PANTHER" id="PTHR47944:SF4">
    <property type="entry name" value="OS09G0441700 PROTEIN"/>
    <property type="match status" value="1"/>
</dbReference>
<dbReference type="InterPro" id="IPR001128">
    <property type="entry name" value="Cyt_P450"/>
</dbReference>
<comment type="similarity">
    <text evidence="2">Belongs to the cytochrome P450 family.</text>
</comment>
<dbReference type="Gene3D" id="1.10.630.10">
    <property type="entry name" value="Cytochrome P450"/>
    <property type="match status" value="1"/>
</dbReference>
<comment type="caution">
    <text evidence="10">The sequence shown here is derived from an EMBL/GenBank/DDBJ whole genome shotgun (WGS) entry which is preliminary data.</text>
</comment>
<dbReference type="CDD" id="cd20618">
    <property type="entry name" value="CYP71_clan"/>
    <property type="match status" value="1"/>
</dbReference>
<evidence type="ECO:0000256" key="6">
    <source>
        <dbReference type="ARBA" id="ARBA00023004"/>
    </source>
</evidence>
<gene>
    <name evidence="10" type="ORF">KC19_5G065800</name>
</gene>
<dbReference type="PRINTS" id="PR00385">
    <property type="entry name" value="P450"/>
</dbReference>
<evidence type="ECO:0000256" key="1">
    <source>
        <dbReference type="ARBA" id="ARBA00001971"/>
    </source>
</evidence>
<keyword evidence="7" id="KW-0503">Monooxygenase</keyword>
<dbReference type="GO" id="GO:0044550">
    <property type="term" value="P:secondary metabolite biosynthetic process"/>
    <property type="evidence" value="ECO:0007669"/>
    <property type="project" value="UniProtKB-ARBA"/>
</dbReference>
<keyword evidence="9" id="KW-1133">Transmembrane helix</keyword>
<name>A0A8T0HYJ7_CERPU</name>
<sequence>MGTRLYLQLGKESHCLELKTSTMASTSAALLLVAVALLVVHVSRQLFKQHKLNLPPGPTPLPIIGSLHLLGTHPHQSLAGLAQKYGPVMSIQLGQKTYVVATSPEVAQEFLKVQDANFSSRPQLRSIELIVPQDIVFHDITPVTSHLRKVLVSELTSAKRLEASKYIRTEELAHMLRSISKETGPIQVKTFFYRMSTNILTRMILNKRFLCQGRGDDHNAASEMQEFMEIIEEAGSCMGAVHLKDVFNFIPKWLDPQGLDTRFRKLKARMDKFYMNMINQHREERRKNPISEEQKIFLDVMLEQLDNSKYEITEELIKGTIWNTLFGGTDTTMVTEEWAMAEVLRCPSVMKEARSELDRVVGSNRTVQESDIPDLKYIQAIVKETMRLHSIAPLLAPHQSIYATKAFGFDIPAKTRLFVNWWGIGRDPQVWENPLEFVPERFLDGAPHAQTEFHGQHFELIPFGSGRRQCTGWSFAALTVHFQLANFLHAFEWSLPNGLSPDMLDMAEGIGMTMPMQTPLVAIAKPRLAPHLYEG</sequence>
<dbReference type="FunFam" id="1.10.630.10:FF:000126">
    <property type="entry name" value="Predicted protein"/>
    <property type="match status" value="1"/>
</dbReference>
<dbReference type="InterPro" id="IPR002401">
    <property type="entry name" value="Cyt_P450_E_grp-I"/>
</dbReference>
<feature type="transmembrane region" description="Helical" evidence="9">
    <location>
        <begin position="20"/>
        <end position="42"/>
    </location>
</feature>
<keyword evidence="11" id="KW-1185">Reference proteome</keyword>
<dbReference type="Pfam" id="PF00067">
    <property type="entry name" value="p450"/>
    <property type="match status" value="1"/>
</dbReference>
<evidence type="ECO:0000313" key="10">
    <source>
        <dbReference type="EMBL" id="KAG0576240.1"/>
    </source>
</evidence>
<evidence type="ECO:0000256" key="9">
    <source>
        <dbReference type="SAM" id="Phobius"/>
    </source>
</evidence>
<evidence type="ECO:0000256" key="8">
    <source>
        <dbReference type="PIRSR" id="PIRSR602401-1"/>
    </source>
</evidence>
<evidence type="ECO:0000256" key="4">
    <source>
        <dbReference type="ARBA" id="ARBA00022723"/>
    </source>
</evidence>
<organism evidence="10 11">
    <name type="scientific">Ceratodon purpureus</name>
    <name type="common">Fire moss</name>
    <name type="synonym">Dicranum purpureum</name>
    <dbReference type="NCBI Taxonomy" id="3225"/>
    <lineage>
        <taxon>Eukaryota</taxon>
        <taxon>Viridiplantae</taxon>
        <taxon>Streptophyta</taxon>
        <taxon>Embryophyta</taxon>
        <taxon>Bryophyta</taxon>
        <taxon>Bryophytina</taxon>
        <taxon>Bryopsida</taxon>
        <taxon>Dicranidae</taxon>
        <taxon>Pseudoditrichales</taxon>
        <taxon>Ditrichaceae</taxon>
        <taxon>Ceratodon</taxon>
    </lineage>
</organism>
<dbReference type="Proteomes" id="UP000822688">
    <property type="component" value="Chromosome 5"/>
</dbReference>
<dbReference type="GO" id="GO:0005506">
    <property type="term" value="F:iron ion binding"/>
    <property type="evidence" value="ECO:0007669"/>
    <property type="project" value="InterPro"/>
</dbReference>
<keyword evidence="6 8" id="KW-0408">Iron</keyword>
<keyword evidence="9" id="KW-0812">Transmembrane</keyword>
<feature type="binding site" description="axial binding residue" evidence="8">
    <location>
        <position position="470"/>
    </location>
    <ligand>
        <name>heme</name>
        <dbReference type="ChEBI" id="CHEBI:30413"/>
    </ligand>
    <ligandPart>
        <name>Fe</name>
        <dbReference type="ChEBI" id="CHEBI:18248"/>
    </ligandPart>
</feature>
<dbReference type="SUPFAM" id="SSF48264">
    <property type="entry name" value="Cytochrome P450"/>
    <property type="match status" value="1"/>
</dbReference>
<evidence type="ECO:0000256" key="3">
    <source>
        <dbReference type="ARBA" id="ARBA00022617"/>
    </source>
</evidence>
<evidence type="ECO:0000256" key="7">
    <source>
        <dbReference type="ARBA" id="ARBA00023033"/>
    </source>
</evidence>
<dbReference type="AlphaFoldDB" id="A0A8T0HYJ7"/>
<comment type="cofactor">
    <cofactor evidence="1 8">
        <name>heme</name>
        <dbReference type="ChEBI" id="CHEBI:30413"/>
    </cofactor>
</comment>
<dbReference type="GO" id="GO:0004497">
    <property type="term" value="F:monooxygenase activity"/>
    <property type="evidence" value="ECO:0007669"/>
    <property type="project" value="UniProtKB-KW"/>
</dbReference>
<dbReference type="PRINTS" id="PR00463">
    <property type="entry name" value="EP450I"/>
</dbReference>